<keyword evidence="9 10" id="KW-0472">Membrane</keyword>
<dbReference type="GO" id="GO:0000103">
    <property type="term" value="P:sulfate assimilation"/>
    <property type="evidence" value="ECO:0007669"/>
    <property type="project" value="TreeGrafter"/>
</dbReference>
<keyword evidence="12" id="KW-1185">Reference proteome</keyword>
<comment type="subcellular location">
    <subcellularLocation>
        <location evidence="1">Membrane</location>
        <topology evidence="1">Multi-pass membrane protein</topology>
    </subcellularLocation>
</comment>
<reference evidence="11" key="1">
    <citation type="submission" date="2022-12" db="EMBL/GenBank/DDBJ databases">
        <title>Reference genome sequencing for broad-spectrum identification of bacterial and archaeal isolates by mass spectrometry.</title>
        <authorList>
            <person name="Sekiguchi Y."/>
            <person name="Tourlousse D.M."/>
        </authorList>
    </citation>
    <scope>NUCLEOTIDE SEQUENCE</scope>
    <source>
        <strain evidence="11">10succ1</strain>
    </source>
</reference>
<keyword evidence="3" id="KW-1003">Cell membrane</keyword>
<organism evidence="11 12">
    <name type="scientific">Propionigenium maris DSM 9537</name>
    <dbReference type="NCBI Taxonomy" id="1123000"/>
    <lineage>
        <taxon>Bacteria</taxon>
        <taxon>Fusobacteriati</taxon>
        <taxon>Fusobacteriota</taxon>
        <taxon>Fusobacteriia</taxon>
        <taxon>Fusobacteriales</taxon>
        <taxon>Fusobacteriaceae</taxon>
        <taxon>Propionigenium</taxon>
    </lineage>
</organism>
<accession>A0A9W6GN49</accession>
<dbReference type="PANTHER" id="PTHR37468:SF1">
    <property type="entry name" value="SULFATE TRANSPORTER CYSZ"/>
    <property type="match status" value="1"/>
</dbReference>
<dbReference type="InterPro" id="IPR050480">
    <property type="entry name" value="CysZ-like"/>
</dbReference>
<dbReference type="GO" id="GO:0009675">
    <property type="term" value="F:high-affinity sulfate:proton symporter activity"/>
    <property type="evidence" value="ECO:0007669"/>
    <property type="project" value="TreeGrafter"/>
</dbReference>
<dbReference type="Pfam" id="PF07264">
    <property type="entry name" value="EI24"/>
    <property type="match status" value="1"/>
</dbReference>
<feature type="transmembrane region" description="Helical" evidence="10">
    <location>
        <begin position="139"/>
        <end position="158"/>
    </location>
</feature>
<evidence type="ECO:0000256" key="1">
    <source>
        <dbReference type="ARBA" id="ARBA00004141"/>
    </source>
</evidence>
<evidence type="ECO:0000256" key="3">
    <source>
        <dbReference type="ARBA" id="ARBA00022475"/>
    </source>
</evidence>
<feature type="transmembrane region" description="Helical" evidence="10">
    <location>
        <begin position="26"/>
        <end position="45"/>
    </location>
</feature>
<feature type="transmembrane region" description="Helical" evidence="10">
    <location>
        <begin position="204"/>
        <end position="228"/>
    </location>
</feature>
<keyword evidence="6 10" id="KW-0812">Transmembrane</keyword>
<keyword evidence="8" id="KW-0764">Sulfate transport</keyword>
<evidence type="ECO:0000256" key="7">
    <source>
        <dbReference type="ARBA" id="ARBA00022989"/>
    </source>
</evidence>
<evidence type="ECO:0000256" key="8">
    <source>
        <dbReference type="ARBA" id="ARBA00023032"/>
    </source>
</evidence>
<dbReference type="Proteomes" id="UP001144471">
    <property type="component" value="Unassembled WGS sequence"/>
</dbReference>
<dbReference type="PANTHER" id="PTHR37468">
    <property type="entry name" value="SULFATE TRANSPORTER CYSZ"/>
    <property type="match status" value="1"/>
</dbReference>
<sequence length="250" mass="28490">MNSVVLTIRSLLEAFDIIRDAKLKKFYFLPGVLNMGLIYLLYQLSKVLSGKLFENLEALFKLETYESIAFLAVKILVACVAFLLYFFVYKALLLILLSPFLSYISERVESHSRERKFDFTMKENLHFIWRGMVISVNSFAKESVATLIFLLLSLITPLNLLSPFMIFGVQCYFIGFSFMDYTLERHGYTPREGTKFLRRNALFAMLNGGLFVGILIIPIVGIFLAPLISAVSITLGTLKRVEENSKPSQS</sequence>
<dbReference type="GO" id="GO:0019344">
    <property type="term" value="P:cysteine biosynthetic process"/>
    <property type="evidence" value="ECO:0007669"/>
    <property type="project" value="TreeGrafter"/>
</dbReference>
<evidence type="ECO:0000313" key="12">
    <source>
        <dbReference type="Proteomes" id="UP001144471"/>
    </source>
</evidence>
<feature type="transmembrane region" description="Helical" evidence="10">
    <location>
        <begin position="65"/>
        <end position="88"/>
    </location>
</feature>
<dbReference type="GO" id="GO:0005886">
    <property type="term" value="C:plasma membrane"/>
    <property type="evidence" value="ECO:0007669"/>
    <property type="project" value="TreeGrafter"/>
</dbReference>
<dbReference type="AlphaFoldDB" id="A0A9W6GN49"/>
<evidence type="ECO:0000256" key="2">
    <source>
        <dbReference type="ARBA" id="ARBA00022448"/>
    </source>
</evidence>
<evidence type="ECO:0000256" key="6">
    <source>
        <dbReference type="ARBA" id="ARBA00022692"/>
    </source>
</evidence>
<evidence type="ECO:0008006" key="13">
    <source>
        <dbReference type="Google" id="ProtNLM"/>
    </source>
</evidence>
<gene>
    <name evidence="11" type="ORF">PM10SUCC1_24840</name>
</gene>
<evidence type="ECO:0000256" key="10">
    <source>
        <dbReference type="SAM" id="Phobius"/>
    </source>
</evidence>
<evidence type="ECO:0000256" key="5">
    <source>
        <dbReference type="ARBA" id="ARBA00022605"/>
    </source>
</evidence>
<protein>
    <recommendedName>
        <fullName evidence="13">CysZ protein</fullName>
    </recommendedName>
</protein>
<evidence type="ECO:0000313" key="11">
    <source>
        <dbReference type="EMBL" id="GLI56970.1"/>
    </source>
</evidence>
<keyword evidence="4" id="KW-0997">Cell inner membrane</keyword>
<keyword evidence="7 10" id="KW-1133">Transmembrane helix</keyword>
<dbReference type="InterPro" id="IPR059112">
    <property type="entry name" value="CysZ/EI24"/>
</dbReference>
<keyword evidence="2" id="KW-0813">Transport</keyword>
<comment type="caution">
    <text evidence="11">The sequence shown here is derived from an EMBL/GenBank/DDBJ whole genome shotgun (WGS) entry which is preliminary data.</text>
</comment>
<proteinExistence type="predicted"/>
<dbReference type="RefSeq" id="WP_281836379.1">
    <property type="nucleotide sequence ID" value="NZ_BSDY01000011.1"/>
</dbReference>
<dbReference type="EMBL" id="BSDY01000011">
    <property type="protein sequence ID" value="GLI56970.1"/>
    <property type="molecule type" value="Genomic_DNA"/>
</dbReference>
<keyword evidence="5" id="KW-0028">Amino-acid biosynthesis</keyword>
<evidence type="ECO:0000256" key="9">
    <source>
        <dbReference type="ARBA" id="ARBA00023136"/>
    </source>
</evidence>
<name>A0A9W6GN49_9FUSO</name>
<evidence type="ECO:0000256" key="4">
    <source>
        <dbReference type="ARBA" id="ARBA00022519"/>
    </source>
</evidence>